<dbReference type="InterPro" id="IPR006016">
    <property type="entry name" value="UspA"/>
</dbReference>
<dbReference type="EMBL" id="HBFB01028657">
    <property type="protein sequence ID" value="CAD8691829.1"/>
    <property type="molecule type" value="Transcribed_RNA"/>
</dbReference>
<dbReference type="Pfam" id="PF00582">
    <property type="entry name" value="Usp"/>
    <property type="match status" value="1"/>
</dbReference>
<sequence>MSSAMEGFPKRHILVPVDESAGAAKACNWALENFYREGDVLHLFHVIPPGQYVVLSTDLGVEEVVEDDPETQRKVEDHARQHLTTKYVPVLEEKKVTYQIEIVRFATDNDSIGSIVCKRAEQLNAAAVVMAKHNKGSIQEFFVGSVCNYCTHHCKTPVLIMHTD</sequence>
<dbReference type="CDD" id="cd23659">
    <property type="entry name" value="USP_At3g01520-like"/>
    <property type="match status" value="1"/>
</dbReference>
<dbReference type="PRINTS" id="PR01438">
    <property type="entry name" value="UNVRSLSTRESS"/>
</dbReference>
<reference evidence="2" key="1">
    <citation type="submission" date="2021-01" db="EMBL/GenBank/DDBJ databases">
        <authorList>
            <person name="Corre E."/>
            <person name="Pelletier E."/>
            <person name="Niang G."/>
            <person name="Scheremetjew M."/>
            <person name="Finn R."/>
            <person name="Kale V."/>
            <person name="Holt S."/>
            <person name="Cochrane G."/>
            <person name="Meng A."/>
            <person name="Brown T."/>
            <person name="Cohen L."/>
        </authorList>
    </citation>
    <scope>NUCLEOTIDE SEQUENCE</scope>
    <source>
        <strain evidence="2">SAG 11-49</strain>
    </source>
</reference>
<organism evidence="2">
    <name type="scientific">Chlamydomonas leiostraca</name>
    <dbReference type="NCBI Taxonomy" id="1034604"/>
    <lineage>
        <taxon>Eukaryota</taxon>
        <taxon>Viridiplantae</taxon>
        <taxon>Chlorophyta</taxon>
        <taxon>core chlorophytes</taxon>
        <taxon>Chlorophyceae</taxon>
        <taxon>CS clade</taxon>
        <taxon>Chlamydomonadales</taxon>
        <taxon>Chlamydomonadaceae</taxon>
        <taxon>Chlamydomonas</taxon>
    </lineage>
</organism>
<proteinExistence type="predicted"/>
<dbReference type="PANTHER" id="PTHR31964:SF113">
    <property type="entry name" value="USPA DOMAIN-CONTAINING PROTEIN"/>
    <property type="match status" value="1"/>
</dbReference>
<dbReference type="InterPro" id="IPR014729">
    <property type="entry name" value="Rossmann-like_a/b/a_fold"/>
</dbReference>
<feature type="domain" description="UspA" evidence="1">
    <location>
        <begin position="11"/>
        <end position="161"/>
    </location>
</feature>
<dbReference type="InterPro" id="IPR006015">
    <property type="entry name" value="Universal_stress_UspA"/>
</dbReference>
<evidence type="ECO:0000259" key="1">
    <source>
        <dbReference type="Pfam" id="PF00582"/>
    </source>
</evidence>
<gene>
    <name evidence="2" type="ORF">CLEI1391_LOCUS16012</name>
</gene>
<name>A0A7S0WZQ6_9CHLO</name>
<dbReference type="PANTHER" id="PTHR31964">
    <property type="entry name" value="ADENINE NUCLEOTIDE ALPHA HYDROLASES-LIKE SUPERFAMILY PROTEIN"/>
    <property type="match status" value="1"/>
</dbReference>
<accession>A0A7S0WZQ6</accession>
<dbReference type="SUPFAM" id="SSF52402">
    <property type="entry name" value="Adenine nucleotide alpha hydrolases-like"/>
    <property type="match status" value="1"/>
</dbReference>
<dbReference type="AlphaFoldDB" id="A0A7S0WZQ6"/>
<protein>
    <recommendedName>
        <fullName evidence="1">UspA domain-containing protein</fullName>
    </recommendedName>
</protein>
<dbReference type="Gene3D" id="3.40.50.620">
    <property type="entry name" value="HUPs"/>
    <property type="match status" value="1"/>
</dbReference>
<evidence type="ECO:0000313" key="2">
    <source>
        <dbReference type="EMBL" id="CAD8691829.1"/>
    </source>
</evidence>